<gene>
    <name evidence="2" type="ORF">FDG2_5010</name>
</gene>
<keyword evidence="1" id="KW-0004">4Fe-4S</keyword>
<organism evidence="2 3">
    <name type="scientific">Candidatus Protofrankia californiensis</name>
    <dbReference type="NCBI Taxonomy" id="1839754"/>
    <lineage>
        <taxon>Bacteria</taxon>
        <taxon>Bacillati</taxon>
        <taxon>Actinomycetota</taxon>
        <taxon>Actinomycetes</taxon>
        <taxon>Frankiales</taxon>
        <taxon>Frankiaceae</taxon>
        <taxon>Protofrankia</taxon>
    </lineage>
</organism>
<dbReference type="GO" id="GO:0051539">
    <property type="term" value="F:4 iron, 4 sulfur cluster binding"/>
    <property type="evidence" value="ECO:0007669"/>
    <property type="project" value="UniProtKB-KW"/>
</dbReference>
<dbReference type="PANTHER" id="PTHR42836">
    <property type="entry name" value="7-CARBOXY-7-DEAZAGUANINE SYNTHASE"/>
    <property type="match status" value="1"/>
</dbReference>
<dbReference type="Proteomes" id="UP000199013">
    <property type="component" value="Unassembled WGS sequence"/>
</dbReference>
<accession>A0A1C3PA39</accession>
<dbReference type="EMBL" id="FLUV01002116">
    <property type="protein sequence ID" value="SBW26695.1"/>
    <property type="molecule type" value="Genomic_DNA"/>
</dbReference>
<dbReference type="Gene3D" id="3.20.20.70">
    <property type="entry name" value="Aldolase class I"/>
    <property type="match status" value="1"/>
</dbReference>
<name>A0A1C3PA39_9ACTN</name>
<keyword evidence="3" id="KW-1185">Reference proteome</keyword>
<proteinExistence type="predicted"/>
<dbReference type="PANTHER" id="PTHR42836:SF1">
    <property type="entry name" value="7-CARBOXY-7-DEAZAGUANINE SYNTHASE"/>
    <property type="match status" value="1"/>
</dbReference>
<evidence type="ECO:0000313" key="2">
    <source>
        <dbReference type="EMBL" id="SBW26695.1"/>
    </source>
</evidence>
<reference evidence="3" key="1">
    <citation type="submission" date="2016-02" db="EMBL/GenBank/DDBJ databases">
        <authorList>
            <person name="Wibberg D."/>
        </authorList>
    </citation>
    <scope>NUCLEOTIDE SEQUENCE [LARGE SCALE GENOMIC DNA]</scope>
</reference>
<evidence type="ECO:0000256" key="1">
    <source>
        <dbReference type="ARBA" id="ARBA00022485"/>
    </source>
</evidence>
<keyword evidence="1" id="KW-0408">Iron</keyword>
<dbReference type="SUPFAM" id="SSF102114">
    <property type="entry name" value="Radical SAM enzymes"/>
    <property type="match status" value="1"/>
</dbReference>
<dbReference type="AlphaFoldDB" id="A0A1C3PA39"/>
<evidence type="ECO:0008006" key="4">
    <source>
        <dbReference type="Google" id="ProtNLM"/>
    </source>
</evidence>
<sequence>MVTGGEPLLQRDGLAELVASLATMGKRVEIETNGTLVPGPALAASTAQFNVGVKLANSGMREDRRVRPDVIRTFAEMTACVWKFVVRDLADLDEISALEARFGLAPIWVMPEGTDTESTLAVMRSLADEVLARGWYLTPRLHILLWGDVRGR</sequence>
<dbReference type="InterPro" id="IPR013785">
    <property type="entry name" value="Aldolase_TIM"/>
</dbReference>
<evidence type="ECO:0000313" key="3">
    <source>
        <dbReference type="Proteomes" id="UP000199013"/>
    </source>
</evidence>
<keyword evidence="1" id="KW-0411">Iron-sulfur</keyword>
<protein>
    <recommendedName>
        <fullName evidence="4">7-carboxy-7-deazaguanine synthase</fullName>
    </recommendedName>
</protein>
<keyword evidence="1" id="KW-0479">Metal-binding</keyword>
<dbReference type="InterPro" id="IPR058240">
    <property type="entry name" value="rSAM_sf"/>
</dbReference>